<evidence type="ECO:0000313" key="1">
    <source>
        <dbReference type="EMBL" id="HGT38642.1"/>
    </source>
</evidence>
<reference evidence="1" key="1">
    <citation type="journal article" date="2020" name="mSystems">
        <title>Genome- and Community-Level Interaction Insights into Carbon Utilization and Element Cycling Functions of Hydrothermarchaeota in Hydrothermal Sediment.</title>
        <authorList>
            <person name="Zhou Z."/>
            <person name="Liu Y."/>
            <person name="Xu W."/>
            <person name="Pan J."/>
            <person name="Luo Z.H."/>
            <person name="Li M."/>
        </authorList>
    </citation>
    <scope>NUCLEOTIDE SEQUENCE [LARGE SCALE GENOMIC DNA]</scope>
    <source>
        <strain evidence="1">SpSt-508</strain>
    </source>
</reference>
<sequence>MRIASLQLLLGTVLLSVLVAYPAAGIEAVRGKNYVLTREHGPWMVMVTSFRNVPKDRRTEGMTAEEAALELVYELRKMGIPAYTYAQDAVVQKIETVDRLGREDERIFAAQRDMISVLAGNWKSIDDKEAQKALAAIKKYHPKFLKDEKSGAIYRVTPGRKGPLAGAFMTLNPLLSPEEVVKHKPDPDILRFNADAIYPLIACRKKFTVQVATFAGTTAMQSAAAEFDRHLRDPNAYTLNRAGEDASQLVKALREAGVEAYVHHDRYQSIVTIGSFDSPDDPLAEQILRKYGPAYREDPQNPGQVRLLPYTHMVKTGDQPTDIPLVWAFDLQPKVIPVPRYR</sequence>
<dbReference type="EMBL" id="DSVQ01000011">
    <property type="protein sequence ID" value="HGT38642.1"/>
    <property type="molecule type" value="Genomic_DNA"/>
</dbReference>
<proteinExistence type="predicted"/>
<name>A0A7C4LJG6_9PLAN</name>
<accession>A0A7C4LJG6</accession>
<dbReference type="AlphaFoldDB" id="A0A7C4LJG6"/>
<comment type="caution">
    <text evidence="1">The sequence shown here is derived from an EMBL/GenBank/DDBJ whole genome shotgun (WGS) entry which is preliminary data.</text>
</comment>
<organism evidence="1">
    <name type="scientific">Schlesneria paludicola</name>
    <dbReference type="NCBI Taxonomy" id="360056"/>
    <lineage>
        <taxon>Bacteria</taxon>
        <taxon>Pseudomonadati</taxon>
        <taxon>Planctomycetota</taxon>
        <taxon>Planctomycetia</taxon>
        <taxon>Planctomycetales</taxon>
        <taxon>Planctomycetaceae</taxon>
        <taxon>Schlesneria</taxon>
    </lineage>
</organism>
<gene>
    <name evidence="1" type="ORF">ENS64_05185</name>
</gene>
<protein>
    <submittedName>
        <fullName evidence="1">Uncharacterized protein</fullName>
    </submittedName>
</protein>